<dbReference type="EMBL" id="HQ728265">
    <property type="protein sequence ID" value="AEJ81491.1"/>
    <property type="molecule type" value="Genomic_DNA"/>
</dbReference>
<evidence type="ECO:0000313" key="2">
    <source>
        <dbReference type="Proteomes" id="UP000008891"/>
    </source>
</evidence>
<organism evidence="1 2">
    <name type="scientific">Erwinia phage vB_EamP-L1</name>
    <dbReference type="NCBI Taxonomy" id="1051673"/>
    <lineage>
        <taxon>Viruses</taxon>
        <taxon>Duplodnaviria</taxon>
        <taxon>Heunggongvirae</taxon>
        <taxon>Uroviricota</taxon>
        <taxon>Caudoviricetes</taxon>
        <taxon>Autographivirales</taxon>
        <taxon>Autotranscriptaviridae</taxon>
        <taxon>Studiervirinae</taxon>
        <taxon>Elunavirus</taxon>
        <taxon>Elunavirus L1</taxon>
    </lineage>
</organism>
<keyword evidence="2" id="KW-1185">Reference proteome</keyword>
<dbReference type="Proteomes" id="UP000008891">
    <property type="component" value="Segment"/>
</dbReference>
<dbReference type="OrthoDB" id="19025at10239"/>
<dbReference type="RefSeq" id="YP_007005447.1">
    <property type="nucleotide sequence ID" value="NC_019510.1"/>
</dbReference>
<dbReference type="GeneID" id="14011138"/>
<sequence>MSITKRVKVKFDMKLVFPEVDWQEFHKKLLSDSRKVINGEKISGLDAKVVQVAVTEGPEAAVELLIKSGVQSFLREQLSEEGQKVSNVAVRFTL</sequence>
<protein>
    <submittedName>
        <fullName evidence="1">Gp5.5</fullName>
    </submittedName>
</protein>
<reference evidence="1 2" key="1">
    <citation type="journal article" date="2011" name="Appl. Environ. Microbiol.">
        <title>Novel Virulent and Broad-Host-Range Erwinia amylovora Bacteriophages Reveal a High Degree of Mosaicism and a Relationship to Enterobacteriaceae Phages.</title>
        <authorList>
            <person name="Born Y."/>
            <person name="Fieseler L."/>
            <person name="Marazzi J."/>
            <person name="Lurz R."/>
            <person name="Duffy B."/>
            <person name="Loessner M.J."/>
        </authorList>
    </citation>
    <scope>NUCLEOTIDE SEQUENCE [LARGE SCALE GENOMIC DNA]</scope>
</reference>
<proteinExistence type="predicted"/>
<accession>G0YQ64</accession>
<name>G0YQ64_9CAUD</name>
<evidence type="ECO:0000313" key="1">
    <source>
        <dbReference type="EMBL" id="AEJ81491.1"/>
    </source>
</evidence>
<dbReference type="KEGG" id="vg:14011138"/>